<dbReference type="Pfam" id="PF01653">
    <property type="entry name" value="DNA_ligase_aden"/>
    <property type="match status" value="1"/>
</dbReference>
<dbReference type="SUPFAM" id="SSF56091">
    <property type="entry name" value="DNA ligase/mRNA capping enzyme, catalytic domain"/>
    <property type="match status" value="1"/>
</dbReference>
<evidence type="ECO:0000313" key="3">
    <source>
        <dbReference type="EMBL" id="PXF40014.1"/>
    </source>
</evidence>
<name>A0A2V3ID56_9FLOR</name>
<feature type="domain" description="NAD-dependent DNA ligase adenylation" evidence="1">
    <location>
        <begin position="63"/>
        <end position="149"/>
    </location>
</feature>
<evidence type="ECO:0000313" key="4">
    <source>
        <dbReference type="Proteomes" id="UP000247409"/>
    </source>
</evidence>
<evidence type="ECO:0000259" key="2">
    <source>
        <dbReference type="Pfam" id="PF03120"/>
    </source>
</evidence>
<dbReference type="STRING" id="448386.A0A2V3ID56"/>
<dbReference type="InterPro" id="IPR012340">
    <property type="entry name" value="NA-bd_OB-fold"/>
</dbReference>
<protein>
    <submittedName>
        <fullName evidence="3">DNA ligase</fullName>
    </submittedName>
</protein>
<keyword evidence="3" id="KW-0436">Ligase</keyword>
<dbReference type="GO" id="GO:0006260">
    <property type="term" value="P:DNA replication"/>
    <property type="evidence" value="ECO:0007669"/>
    <property type="project" value="InterPro"/>
</dbReference>
<dbReference type="InterPro" id="IPR004150">
    <property type="entry name" value="NAD_DNA_ligase_OB"/>
</dbReference>
<dbReference type="Gene3D" id="2.40.50.140">
    <property type="entry name" value="Nucleic acid-binding proteins"/>
    <property type="match status" value="1"/>
</dbReference>
<dbReference type="OrthoDB" id="3754at2759"/>
<feature type="domain" description="NAD-dependent DNA ligase OB-fold" evidence="2">
    <location>
        <begin position="153"/>
        <end position="193"/>
    </location>
</feature>
<dbReference type="Pfam" id="PF03120">
    <property type="entry name" value="OB_DNA_ligase"/>
    <property type="match status" value="1"/>
</dbReference>
<reference evidence="3 4" key="1">
    <citation type="journal article" date="2018" name="Mol. Biol. Evol.">
        <title>Analysis of the draft genome of the red seaweed Gracilariopsis chorda provides insights into genome size evolution in Rhodophyta.</title>
        <authorList>
            <person name="Lee J."/>
            <person name="Yang E.C."/>
            <person name="Graf L."/>
            <person name="Yang J.H."/>
            <person name="Qiu H."/>
            <person name="Zel Zion U."/>
            <person name="Chan C.X."/>
            <person name="Stephens T.G."/>
            <person name="Weber A.P.M."/>
            <person name="Boo G.H."/>
            <person name="Boo S.M."/>
            <person name="Kim K.M."/>
            <person name="Shin Y."/>
            <person name="Jung M."/>
            <person name="Lee S.J."/>
            <person name="Yim H.S."/>
            <person name="Lee J.H."/>
            <person name="Bhattacharya D."/>
            <person name="Yoon H.S."/>
        </authorList>
    </citation>
    <scope>NUCLEOTIDE SEQUENCE [LARGE SCALE GENOMIC DNA]</scope>
    <source>
        <strain evidence="3 4">SKKU-2015</strain>
        <tissue evidence="3">Whole body</tissue>
    </source>
</reference>
<organism evidence="3 4">
    <name type="scientific">Gracilariopsis chorda</name>
    <dbReference type="NCBI Taxonomy" id="448386"/>
    <lineage>
        <taxon>Eukaryota</taxon>
        <taxon>Rhodophyta</taxon>
        <taxon>Florideophyceae</taxon>
        <taxon>Rhodymeniophycidae</taxon>
        <taxon>Gracilariales</taxon>
        <taxon>Gracilariaceae</taxon>
        <taxon>Gracilariopsis</taxon>
    </lineage>
</organism>
<dbReference type="InterPro" id="IPR013839">
    <property type="entry name" value="DNAligase_adenylation"/>
</dbReference>
<dbReference type="EMBL" id="NBIV01000380">
    <property type="protein sequence ID" value="PXF40014.1"/>
    <property type="molecule type" value="Genomic_DNA"/>
</dbReference>
<gene>
    <name evidence="3" type="ORF">BWQ96_10277</name>
</gene>
<evidence type="ECO:0000259" key="1">
    <source>
        <dbReference type="Pfam" id="PF01653"/>
    </source>
</evidence>
<dbReference type="AlphaFoldDB" id="A0A2V3ID56"/>
<dbReference type="Proteomes" id="UP000247409">
    <property type="component" value="Unassembled WGS sequence"/>
</dbReference>
<dbReference type="GO" id="GO:0003911">
    <property type="term" value="F:DNA ligase (NAD+) activity"/>
    <property type="evidence" value="ECO:0007669"/>
    <property type="project" value="UniProtKB-EC"/>
</dbReference>
<sequence>MIQTNPFDRLARSRQQNLCRGRRCPGLVLCNGARFIDYKCLSGALEEACNCYENGVSAIVPELHNPWPTHAENLVSLGAWAFGEKTMWKTCSGITEAEETALRVEEDASSLATEVDIVVLKLDDARAREGARHTALAPRGAIAYKFAAQSTVTQLKVIVMQASRAGLITPVAILEPVKIVSAILSRAALHNFD</sequence>
<dbReference type="Gene3D" id="3.30.1490.70">
    <property type="match status" value="1"/>
</dbReference>
<comment type="caution">
    <text evidence="3">The sequence shown here is derived from an EMBL/GenBank/DDBJ whole genome shotgun (WGS) entry which is preliminary data.</text>
</comment>
<accession>A0A2V3ID56</accession>
<dbReference type="GO" id="GO:0006281">
    <property type="term" value="P:DNA repair"/>
    <property type="evidence" value="ECO:0007669"/>
    <property type="project" value="InterPro"/>
</dbReference>
<keyword evidence="4" id="KW-1185">Reference proteome</keyword>
<proteinExistence type="predicted"/>
<dbReference type="SUPFAM" id="SSF50249">
    <property type="entry name" value="Nucleic acid-binding proteins"/>
    <property type="match status" value="1"/>
</dbReference>